<dbReference type="PANTHER" id="PTHR10206:SF0">
    <property type="entry name" value="CATHELICIDIN B1-RELATED"/>
    <property type="match status" value="1"/>
</dbReference>
<proteinExistence type="inferred from homology"/>
<evidence type="ECO:0000256" key="9">
    <source>
        <dbReference type="ARBA" id="ARBA00030320"/>
    </source>
</evidence>
<dbReference type="Gene3D" id="3.10.450.10">
    <property type="match status" value="1"/>
</dbReference>
<comment type="subcellular location">
    <subcellularLocation>
        <location evidence="2">Secreted</location>
    </subcellularLocation>
    <subcellularLocation>
        <location evidence="1">Target cell membrane</location>
    </subcellularLocation>
</comment>
<evidence type="ECO:0000256" key="4">
    <source>
        <dbReference type="ARBA" id="ARBA00022525"/>
    </source>
</evidence>
<sequence>MEGRILLMLGLAVAATAMPPAQEELGYEEAVSLAIDLYNQEPGVARAFRLLEAKPQPEWDPSLQSLQELEFTVRETTCPPSEQLNTDKCDFKADGVVKECYGTIFSEQGAPVVQYLCETAVEGHVRVRRGIKKFIKKVKKVKKAIKEGIKKGIKKLLSGGGSNIAHGPGGRRHIA</sequence>
<dbReference type="SUPFAM" id="SSF54403">
    <property type="entry name" value="Cystatin/monellin"/>
    <property type="match status" value="1"/>
</dbReference>
<keyword evidence="5" id="KW-1052">Target cell membrane</keyword>
<evidence type="ECO:0000256" key="3">
    <source>
        <dbReference type="ARBA" id="ARBA00005320"/>
    </source>
</evidence>
<gene>
    <name evidence="12" type="primary">LOC107119770</name>
</gene>
<keyword evidence="7" id="KW-1015">Disulfide bond</keyword>
<dbReference type="InterPro" id="IPR046350">
    <property type="entry name" value="Cystatin_sf"/>
</dbReference>
<keyword evidence="6" id="KW-0472">Membrane</keyword>
<comment type="similarity">
    <text evidence="3">Belongs to the cathelicidin family.</text>
</comment>
<feature type="signal peptide" evidence="10">
    <location>
        <begin position="1"/>
        <end position="17"/>
    </location>
</feature>
<feature type="chain" id="PRO_5046450365" description="Vipericidin" evidence="10">
    <location>
        <begin position="18"/>
        <end position="175"/>
    </location>
</feature>
<dbReference type="PANTHER" id="PTHR10206">
    <property type="entry name" value="CATHELICIDIN"/>
    <property type="match status" value="1"/>
</dbReference>
<evidence type="ECO:0000256" key="10">
    <source>
        <dbReference type="SAM" id="SignalP"/>
    </source>
</evidence>
<evidence type="ECO:0000313" key="12">
    <source>
        <dbReference type="RefSeq" id="XP_015277840.1"/>
    </source>
</evidence>
<evidence type="ECO:0000256" key="6">
    <source>
        <dbReference type="ARBA" id="ARBA00023136"/>
    </source>
</evidence>
<evidence type="ECO:0000256" key="7">
    <source>
        <dbReference type="ARBA" id="ARBA00023157"/>
    </source>
</evidence>
<name>A0ABM1KVV3_GEKJA</name>
<evidence type="ECO:0000256" key="2">
    <source>
        <dbReference type="ARBA" id="ARBA00004613"/>
    </source>
</evidence>
<evidence type="ECO:0000256" key="5">
    <source>
        <dbReference type="ARBA" id="ARBA00022537"/>
    </source>
</evidence>
<protein>
    <recommendedName>
        <fullName evidence="9">Vipericidin</fullName>
    </recommendedName>
</protein>
<keyword evidence="4" id="KW-0964">Secreted</keyword>
<dbReference type="Pfam" id="PF00666">
    <property type="entry name" value="Cathelicidins"/>
    <property type="match status" value="1"/>
</dbReference>
<keyword evidence="10" id="KW-0732">Signal</keyword>
<organism evidence="11 12">
    <name type="scientific">Gekko japonicus</name>
    <name type="common">Schlegel's Japanese gecko</name>
    <dbReference type="NCBI Taxonomy" id="146911"/>
    <lineage>
        <taxon>Eukaryota</taxon>
        <taxon>Metazoa</taxon>
        <taxon>Chordata</taxon>
        <taxon>Craniata</taxon>
        <taxon>Vertebrata</taxon>
        <taxon>Euteleostomi</taxon>
        <taxon>Lepidosauria</taxon>
        <taxon>Squamata</taxon>
        <taxon>Bifurcata</taxon>
        <taxon>Gekkota</taxon>
        <taxon>Gekkonidae</taxon>
        <taxon>Gekkoninae</taxon>
        <taxon>Gekko</taxon>
    </lineage>
</organism>
<accession>A0ABM1KVV3</accession>
<evidence type="ECO:0000256" key="1">
    <source>
        <dbReference type="ARBA" id="ARBA00004175"/>
    </source>
</evidence>
<dbReference type="InterPro" id="IPR001894">
    <property type="entry name" value="Cathelicidin-like"/>
</dbReference>
<evidence type="ECO:0000313" key="11">
    <source>
        <dbReference type="Proteomes" id="UP000694871"/>
    </source>
</evidence>
<evidence type="ECO:0000256" key="8">
    <source>
        <dbReference type="ARBA" id="ARBA00023298"/>
    </source>
</evidence>
<dbReference type="Proteomes" id="UP000694871">
    <property type="component" value="Unplaced"/>
</dbReference>
<keyword evidence="8" id="KW-1053">Target membrane</keyword>
<reference evidence="12" key="1">
    <citation type="submission" date="2025-08" db="UniProtKB">
        <authorList>
            <consortium name="RefSeq"/>
        </authorList>
    </citation>
    <scope>IDENTIFICATION</scope>
</reference>
<keyword evidence="11" id="KW-1185">Reference proteome</keyword>
<dbReference type="GeneID" id="107119770"/>
<dbReference type="RefSeq" id="XP_015277840.1">
    <property type="nucleotide sequence ID" value="XM_015422354.1"/>
</dbReference>